<feature type="transmembrane region" description="Helical" evidence="6">
    <location>
        <begin position="7"/>
        <end position="28"/>
    </location>
</feature>
<dbReference type="InterPro" id="IPR007271">
    <property type="entry name" value="Nuc_sug_transpt"/>
</dbReference>
<gene>
    <name evidence="7" type="ORF">DC041_0008630</name>
</gene>
<keyword evidence="2" id="KW-0813">Transport</keyword>
<keyword evidence="4 6" id="KW-1133">Transmembrane helix</keyword>
<evidence type="ECO:0000256" key="2">
    <source>
        <dbReference type="ARBA" id="ARBA00022597"/>
    </source>
</evidence>
<dbReference type="STRING" id="6184.A0A430QTT5"/>
<dbReference type="Pfam" id="PF04142">
    <property type="entry name" value="Nuc_sug_transp"/>
    <property type="match status" value="1"/>
</dbReference>
<accession>A0A430QTT5</accession>
<comment type="caution">
    <text evidence="7">The sequence shown here is derived from an EMBL/GenBank/DDBJ whole genome shotgun (WGS) entry which is preliminary data.</text>
</comment>
<keyword evidence="2" id="KW-0762">Sugar transport</keyword>
<dbReference type="GO" id="GO:0000139">
    <property type="term" value="C:Golgi membrane"/>
    <property type="evidence" value="ECO:0007669"/>
    <property type="project" value="InterPro"/>
</dbReference>
<name>A0A430QTT5_SCHBO</name>
<evidence type="ECO:0000256" key="3">
    <source>
        <dbReference type="ARBA" id="ARBA00022692"/>
    </source>
</evidence>
<proteinExistence type="predicted"/>
<organism evidence="7 8">
    <name type="scientific">Schistosoma bovis</name>
    <name type="common">Blood fluke</name>
    <dbReference type="NCBI Taxonomy" id="6184"/>
    <lineage>
        <taxon>Eukaryota</taxon>
        <taxon>Metazoa</taxon>
        <taxon>Spiralia</taxon>
        <taxon>Lophotrochozoa</taxon>
        <taxon>Platyhelminthes</taxon>
        <taxon>Trematoda</taxon>
        <taxon>Digenea</taxon>
        <taxon>Strigeidida</taxon>
        <taxon>Schistosomatoidea</taxon>
        <taxon>Schistosomatidae</taxon>
        <taxon>Schistosoma</taxon>
    </lineage>
</organism>
<evidence type="ECO:0000313" key="7">
    <source>
        <dbReference type="EMBL" id="RTG91108.1"/>
    </source>
</evidence>
<evidence type="ECO:0000256" key="1">
    <source>
        <dbReference type="ARBA" id="ARBA00004141"/>
    </source>
</evidence>
<dbReference type="GO" id="GO:0015165">
    <property type="term" value="F:pyrimidine nucleotide-sugar transmembrane transporter activity"/>
    <property type="evidence" value="ECO:0007669"/>
    <property type="project" value="InterPro"/>
</dbReference>
<sequence>MKYADNILKGFSMGLSMILSSLISYFLFDDFTPNM</sequence>
<protein>
    <submittedName>
        <fullName evidence="7">Uncharacterized protein</fullName>
    </submittedName>
</protein>
<keyword evidence="3 6" id="KW-0812">Transmembrane</keyword>
<evidence type="ECO:0000313" key="8">
    <source>
        <dbReference type="Proteomes" id="UP000290809"/>
    </source>
</evidence>
<dbReference type="Proteomes" id="UP000290809">
    <property type="component" value="Unassembled WGS sequence"/>
</dbReference>
<comment type="subcellular location">
    <subcellularLocation>
        <location evidence="1">Membrane</location>
        <topology evidence="1">Multi-pass membrane protein</topology>
    </subcellularLocation>
</comment>
<evidence type="ECO:0000256" key="4">
    <source>
        <dbReference type="ARBA" id="ARBA00022989"/>
    </source>
</evidence>
<evidence type="ECO:0000256" key="6">
    <source>
        <dbReference type="SAM" id="Phobius"/>
    </source>
</evidence>
<evidence type="ECO:0000256" key="5">
    <source>
        <dbReference type="ARBA" id="ARBA00023136"/>
    </source>
</evidence>
<dbReference type="EMBL" id="QMKO01000587">
    <property type="protein sequence ID" value="RTG91108.1"/>
    <property type="molecule type" value="Genomic_DNA"/>
</dbReference>
<keyword evidence="8" id="KW-1185">Reference proteome</keyword>
<reference evidence="7 8" key="1">
    <citation type="journal article" date="2019" name="PLoS Pathog.">
        <title>Genome sequence of the bovine parasite Schistosoma bovis Tanzania.</title>
        <authorList>
            <person name="Oey H."/>
            <person name="Zakrzewski M."/>
            <person name="Gobert G."/>
            <person name="Gravermann K."/>
            <person name="Stoye J."/>
            <person name="Jones M."/>
            <person name="Mcmanus D."/>
            <person name="Krause L."/>
        </authorList>
    </citation>
    <scope>NUCLEOTIDE SEQUENCE [LARGE SCALE GENOMIC DNA]</scope>
    <source>
        <strain evidence="7 8">TAN1997</strain>
    </source>
</reference>
<dbReference type="AlphaFoldDB" id="A0A430QTT5"/>
<keyword evidence="5 6" id="KW-0472">Membrane</keyword>